<gene>
    <name evidence="3" type="ORF">H8707_04985</name>
</gene>
<evidence type="ECO:0000313" key="3">
    <source>
        <dbReference type="EMBL" id="MBC8587594.1"/>
    </source>
</evidence>
<dbReference type="GO" id="GO:1902201">
    <property type="term" value="P:negative regulation of bacterial-type flagellum-dependent cell motility"/>
    <property type="evidence" value="ECO:0007669"/>
    <property type="project" value="TreeGrafter"/>
</dbReference>
<comment type="caution">
    <text evidence="3">The sequence shown here is derived from an EMBL/GenBank/DDBJ whole genome shotgun (WGS) entry which is preliminary data.</text>
</comment>
<dbReference type="GO" id="GO:0043709">
    <property type="term" value="P:cell adhesion involved in single-species biofilm formation"/>
    <property type="evidence" value="ECO:0007669"/>
    <property type="project" value="TreeGrafter"/>
</dbReference>
<sequence>MENFTSVGKTVCILIDQESIVCYSNIDRDVTYEYLEAINISDYLPVDDTIDYRAMRHIVTIDKVNLDKAVYYLILIQLQPNYAYIDSLTGLHNRNYWEQLMSYMLRCTMPKRFTLIIIDIDNLKHLNDTKGHLIGDKAIRIVGQAIKENIRKQDIGIRSCGDEFFILLADTKESAAQKVIDRIRESIGKRCERENINIEISAGSAYADSMYELEKVIDMADSNLYKEKNGKKAQVKHIADELKDLKQKIEMLTDNINRKFVQESNVAVNNELLEISTKLDKLIMKYSKYRR</sequence>
<dbReference type="AlphaFoldDB" id="A0A926IJ29"/>
<evidence type="ECO:0000256" key="1">
    <source>
        <dbReference type="SAM" id="Coils"/>
    </source>
</evidence>
<dbReference type="GO" id="GO:0052621">
    <property type="term" value="F:diguanylate cyclase activity"/>
    <property type="evidence" value="ECO:0007669"/>
    <property type="project" value="TreeGrafter"/>
</dbReference>
<dbReference type="InterPro" id="IPR043128">
    <property type="entry name" value="Rev_trsase/Diguanyl_cyclase"/>
</dbReference>
<organism evidence="3 4">
    <name type="scientific">Paratissierella segnis</name>
    <dbReference type="NCBI Taxonomy" id="2763679"/>
    <lineage>
        <taxon>Bacteria</taxon>
        <taxon>Bacillati</taxon>
        <taxon>Bacillota</taxon>
        <taxon>Tissierellia</taxon>
        <taxon>Tissierellales</taxon>
        <taxon>Tissierellaceae</taxon>
        <taxon>Paratissierella</taxon>
    </lineage>
</organism>
<dbReference type="PANTHER" id="PTHR45138:SF9">
    <property type="entry name" value="DIGUANYLATE CYCLASE DGCM-RELATED"/>
    <property type="match status" value="1"/>
</dbReference>
<dbReference type="SUPFAM" id="SSF55073">
    <property type="entry name" value="Nucleotide cyclase"/>
    <property type="match status" value="1"/>
</dbReference>
<dbReference type="Proteomes" id="UP000601171">
    <property type="component" value="Unassembled WGS sequence"/>
</dbReference>
<dbReference type="PANTHER" id="PTHR45138">
    <property type="entry name" value="REGULATORY COMPONENTS OF SENSORY TRANSDUCTION SYSTEM"/>
    <property type="match status" value="1"/>
</dbReference>
<dbReference type="PROSITE" id="PS50887">
    <property type="entry name" value="GGDEF"/>
    <property type="match status" value="1"/>
</dbReference>
<evidence type="ECO:0000259" key="2">
    <source>
        <dbReference type="PROSITE" id="PS50887"/>
    </source>
</evidence>
<protein>
    <submittedName>
        <fullName evidence="3">GGDEF domain-containing protein</fullName>
    </submittedName>
</protein>
<dbReference type="SMART" id="SM00267">
    <property type="entry name" value="GGDEF"/>
    <property type="match status" value="1"/>
</dbReference>
<dbReference type="InterPro" id="IPR050469">
    <property type="entry name" value="Diguanylate_Cyclase"/>
</dbReference>
<accession>A0A926IJ29</accession>
<dbReference type="EMBL" id="JACRTG010000015">
    <property type="protein sequence ID" value="MBC8587594.1"/>
    <property type="molecule type" value="Genomic_DNA"/>
</dbReference>
<dbReference type="InterPro" id="IPR000160">
    <property type="entry name" value="GGDEF_dom"/>
</dbReference>
<feature type="coiled-coil region" evidence="1">
    <location>
        <begin position="228"/>
        <end position="262"/>
    </location>
</feature>
<dbReference type="GO" id="GO:0005886">
    <property type="term" value="C:plasma membrane"/>
    <property type="evidence" value="ECO:0007669"/>
    <property type="project" value="TreeGrafter"/>
</dbReference>
<dbReference type="InterPro" id="IPR029787">
    <property type="entry name" value="Nucleotide_cyclase"/>
</dbReference>
<dbReference type="Pfam" id="PF00990">
    <property type="entry name" value="GGDEF"/>
    <property type="match status" value="1"/>
</dbReference>
<feature type="domain" description="GGDEF" evidence="2">
    <location>
        <begin position="111"/>
        <end position="240"/>
    </location>
</feature>
<dbReference type="RefSeq" id="WP_262429049.1">
    <property type="nucleotide sequence ID" value="NZ_JACRTG010000015.1"/>
</dbReference>
<dbReference type="Gene3D" id="3.30.70.270">
    <property type="match status" value="1"/>
</dbReference>
<keyword evidence="4" id="KW-1185">Reference proteome</keyword>
<reference evidence="3" key="1">
    <citation type="submission" date="2020-08" db="EMBL/GenBank/DDBJ databases">
        <title>Genome public.</title>
        <authorList>
            <person name="Liu C."/>
            <person name="Sun Q."/>
        </authorList>
    </citation>
    <scope>NUCLEOTIDE SEQUENCE</scope>
    <source>
        <strain evidence="3">BX21</strain>
    </source>
</reference>
<dbReference type="CDD" id="cd01949">
    <property type="entry name" value="GGDEF"/>
    <property type="match status" value="1"/>
</dbReference>
<evidence type="ECO:0000313" key="4">
    <source>
        <dbReference type="Proteomes" id="UP000601171"/>
    </source>
</evidence>
<dbReference type="NCBIfam" id="TIGR00254">
    <property type="entry name" value="GGDEF"/>
    <property type="match status" value="1"/>
</dbReference>
<proteinExistence type="predicted"/>
<name>A0A926IJ29_9FIRM</name>
<keyword evidence="1" id="KW-0175">Coiled coil</keyword>